<evidence type="ECO:0000313" key="3">
    <source>
        <dbReference type="Proteomes" id="UP000550501"/>
    </source>
</evidence>
<dbReference type="EMBL" id="JACHVU010000012">
    <property type="protein sequence ID" value="MBB2992899.1"/>
    <property type="molecule type" value="Genomic_DNA"/>
</dbReference>
<organism evidence="2 3">
    <name type="scientific">Mycolicibacterium iranicum</name>
    <name type="common">Mycobacterium iranicum</name>
    <dbReference type="NCBI Taxonomy" id="912594"/>
    <lineage>
        <taxon>Bacteria</taxon>
        <taxon>Bacillati</taxon>
        <taxon>Actinomycetota</taxon>
        <taxon>Actinomycetes</taxon>
        <taxon>Mycobacteriales</taxon>
        <taxon>Mycobacteriaceae</taxon>
        <taxon>Mycolicibacterium</taxon>
    </lineage>
</organism>
<protein>
    <recommendedName>
        <fullName evidence="4">Trypsin</fullName>
    </recommendedName>
</protein>
<keyword evidence="3" id="KW-1185">Reference proteome</keyword>
<keyword evidence="1" id="KW-0732">Signal</keyword>
<dbReference type="SUPFAM" id="SSF50494">
    <property type="entry name" value="Trypsin-like serine proteases"/>
    <property type="match status" value="1"/>
</dbReference>
<accession>A0A839QA05</accession>
<proteinExistence type="predicted"/>
<evidence type="ECO:0000256" key="1">
    <source>
        <dbReference type="SAM" id="SignalP"/>
    </source>
</evidence>
<dbReference type="Proteomes" id="UP000550501">
    <property type="component" value="Unassembled WGS sequence"/>
</dbReference>
<comment type="caution">
    <text evidence="2">The sequence shown here is derived from an EMBL/GenBank/DDBJ whole genome shotgun (WGS) entry which is preliminary data.</text>
</comment>
<evidence type="ECO:0008006" key="4">
    <source>
        <dbReference type="Google" id="ProtNLM"/>
    </source>
</evidence>
<evidence type="ECO:0000313" key="2">
    <source>
        <dbReference type="EMBL" id="MBB2992899.1"/>
    </source>
</evidence>
<gene>
    <name evidence="2" type="ORF">FHR72_004404</name>
</gene>
<name>A0A839QA05_MYCIR</name>
<dbReference type="Gene3D" id="2.40.10.10">
    <property type="entry name" value="Trypsin-like serine proteases"/>
    <property type="match status" value="2"/>
</dbReference>
<dbReference type="InterPro" id="IPR043504">
    <property type="entry name" value="Peptidase_S1_PA_chymotrypsin"/>
</dbReference>
<feature type="signal peptide" evidence="1">
    <location>
        <begin position="1"/>
        <end position="40"/>
    </location>
</feature>
<reference evidence="2 3" key="1">
    <citation type="submission" date="2020-08" db="EMBL/GenBank/DDBJ databases">
        <title>The Agave Microbiome: Exploring the role of microbial communities in plant adaptations to desert environments.</title>
        <authorList>
            <person name="Partida-Martinez L.P."/>
        </authorList>
    </citation>
    <scope>NUCLEOTIDE SEQUENCE [LARGE SCALE GENOMIC DNA]</scope>
    <source>
        <strain evidence="2 3">AT2.18</strain>
    </source>
</reference>
<sequence length="244" mass="25325">MSDRSLSQSPSRLVRLLLALSALLLAPAAAVALQAPTAQAQPGVLVFPGMEIHQDTVLCTLGYVDPATRIAYTAGHCRASGTVSDRFGTPIGTQGTFRDNTPDGMTIDTNHQITDWEVIHLNPNVAVNNVLPGGKVLVTDPAVLPVKGMPVCHFGVVTGESCGTIESVNNGWFTMTNGVVSRKGDSGGPVYTPTADGRTVLIGLFNSTWGTLPAAISWQVASQQAQADTISAASAVIAPQPVAP</sequence>
<dbReference type="InterPro" id="IPR009003">
    <property type="entry name" value="Peptidase_S1_PA"/>
</dbReference>
<dbReference type="AlphaFoldDB" id="A0A839QA05"/>
<feature type="chain" id="PRO_5032397161" description="Trypsin" evidence="1">
    <location>
        <begin position="41"/>
        <end position="244"/>
    </location>
</feature>